<accession>A0A2R5G6U7</accession>
<protein>
    <submittedName>
        <fullName evidence="8">Centromere protein T</fullName>
    </submittedName>
</protein>
<dbReference type="GO" id="GO:0051382">
    <property type="term" value="P:kinetochore assembly"/>
    <property type="evidence" value="ECO:0007669"/>
    <property type="project" value="InterPro"/>
</dbReference>
<feature type="region of interest" description="Disordered" evidence="6">
    <location>
        <begin position="147"/>
        <end position="188"/>
    </location>
</feature>
<sequence length="307" mass="33388">MSTPGTQVQTVSVEDAAKLSSRNRVTDNDDDDDDDDAFFAVSAAAPKESKLVQGAADSQRQDPLANRSGNAAVTDEGQTGNERLGGGGGGGDDDEDEDEDAFRAAEKDLAIERRAFATPSVLPKFTLLAGSTLQERVTPEWRKRAMARPNMPLPPLFEEDEEGEDILPARKKVRKRKPRADRGKSRASAEAIVGGEEAAKVPRVPHLPDIFVKKVWTNLLKARDFSSDGNATARAVMRASAAFFEQAADDLASYADHGGRRTIEMSDVRCLFARQRLIAGDLDEALADLARKHLPREFADEVIDALE</sequence>
<name>A0A2R5G6U7_9STRA</name>
<feature type="compositionally biased region" description="Polar residues" evidence="6">
    <location>
        <begin position="67"/>
        <end position="81"/>
    </location>
</feature>
<feature type="region of interest" description="Disordered" evidence="6">
    <location>
        <begin position="1"/>
        <end position="101"/>
    </location>
</feature>
<dbReference type="Pfam" id="PF15511">
    <property type="entry name" value="CENP-T_C"/>
    <property type="match status" value="1"/>
</dbReference>
<dbReference type="GO" id="GO:0046982">
    <property type="term" value="F:protein heterodimerization activity"/>
    <property type="evidence" value="ECO:0007669"/>
    <property type="project" value="InterPro"/>
</dbReference>
<organism evidence="8 9">
    <name type="scientific">Hondaea fermentalgiana</name>
    <dbReference type="NCBI Taxonomy" id="2315210"/>
    <lineage>
        <taxon>Eukaryota</taxon>
        <taxon>Sar</taxon>
        <taxon>Stramenopiles</taxon>
        <taxon>Bigyra</taxon>
        <taxon>Labyrinthulomycetes</taxon>
        <taxon>Thraustochytrida</taxon>
        <taxon>Thraustochytriidae</taxon>
        <taxon>Hondaea</taxon>
    </lineage>
</organism>
<feature type="compositionally biased region" description="Basic residues" evidence="6">
    <location>
        <begin position="169"/>
        <end position="179"/>
    </location>
</feature>
<dbReference type="PANTHER" id="PTHR46904">
    <property type="entry name" value="CENTROMERE PROTEIN T"/>
    <property type="match status" value="1"/>
</dbReference>
<dbReference type="SUPFAM" id="SSF47113">
    <property type="entry name" value="Histone-fold"/>
    <property type="match status" value="1"/>
</dbReference>
<dbReference type="InterPro" id="IPR009072">
    <property type="entry name" value="Histone-fold"/>
</dbReference>
<evidence type="ECO:0000256" key="1">
    <source>
        <dbReference type="ARBA" id="ARBA00004123"/>
    </source>
</evidence>
<reference evidence="8 9" key="1">
    <citation type="submission" date="2017-12" db="EMBL/GenBank/DDBJ databases">
        <title>Sequencing, de novo assembly and annotation of complete genome of a new Thraustochytrid species, strain FCC1311.</title>
        <authorList>
            <person name="Sedici K."/>
            <person name="Godart F."/>
            <person name="Aiese Cigliano R."/>
            <person name="Sanseverino W."/>
            <person name="Barakat M."/>
            <person name="Ortet P."/>
            <person name="Marechal E."/>
            <person name="Cagnac O."/>
            <person name="Amato A."/>
        </authorList>
    </citation>
    <scope>NUCLEOTIDE SEQUENCE [LARGE SCALE GENOMIC DNA]</scope>
</reference>
<evidence type="ECO:0000256" key="5">
    <source>
        <dbReference type="ARBA" id="ARBA00023242"/>
    </source>
</evidence>
<feature type="compositionally biased region" description="Polar residues" evidence="6">
    <location>
        <begin position="1"/>
        <end position="12"/>
    </location>
</feature>
<dbReference type="CDD" id="cd22920">
    <property type="entry name" value="HFD_CENP-T"/>
    <property type="match status" value="1"/>
</dbReference>
<dbReference type="Proteomes" id="UP000241890">
    <property type="component" value="Unassembled WGS sequence"/>
</dbReference>
<keyword evidence="4" id="KW-0158">Chromosome</keyword>
<evidence type="ECO:0000313" key="9">
    <source>
        <dbReference type="Proteomes" id="UP000241890"/>
    </source>
</evidence>
<dbReference type="Gene3D" id="1.10.20.10">
    <property type="entry name" value="Histone, subunit A"/>
    <property type="match status" value="1"/>
</dbReference>
<dbReference type="GO" id="GO:0005634">
    <property type="term" value="C:nucleus"/>
    <property type="evidence" value="ECO:0007669"/>
    <property type="project" value="UniProtKB-SubCell"/>
</dbReference>
<dbReference type="InterPro" id="IPR028255">
    <property type="entry name" value="CENP-T"/>
</dbReference>
<comment type="subcellular location">
    <subcellularLocation>
        <location evidence="2">Chromosome</location>
    </subcellularLocation>
    <subcellularLocation>
        <location evidence="1">Nucleus</location>
    </subcellularLocation>
</comment>
<evidence type="ECO:0000256" key="2">
    <source>
        <dbReference type="ARBA" id="ARBA00004286"/>
    </source>
</evidence>
<dbReference type="EMBL" id="BEYU01000012">
    <property type="protein sequence ID" value="GBG25518.1"/>
    <property type="molecule type" value="Genomic_DNA"/>
</dbReference>
<evidence type="ECO:0000256" key="6">
    <source>
        <dbReference type="SAM" id="MobiDB-lite"/>
    </source>
</evidence>
<comment type="caution">
    <text evidence="8">The sequence shown here is derived from an EMBL/GenBank/DDBJ whole genome shotgun (WGS) entry which is preliminary data.</text>
</comment>
<keyword evidence="9" id="KW-1185">Reference proteome</keyword>
<keyword evidence="5" id="KW-0539">Nucleus</keyword>
<dbReference type="AlphaFoldDB" id="A0A2R5G6U7"/>
<dbReference type="GO" id="GO:0000278">
    <property type="term" value="P:mitotic cell cycle"/>
    <property type="evidence" value="ECO:0007669"/>
    <property type="project" value="TreeGrafter"/>
</dbReference>
<evidence type="ECO:0000259" key="7">
    <source>
        <dbReference type="Pfam" id="PF15511"/>
    </source>
</evidence>
<dbReference type="GO" id="GO:0007059">
    <property type="term" value="P:chromosome segregation"/>
    <property type="evidence" value="ECO:0007669"/>
    <property type="project" value="TreeGrafter"/>
</dbReference>
<proteinExistence type="inferred from homology"/>
<feature type="domain" description="CENP-T/Histone H4 histone fold" evidence="7">
    <location>
        <begin position="203"/>
        <end position="304"/>
    </location>
</feature>
<dbReference type="InParanoid" id="A0A2R5G6U7"/>
<dbReference type="GO" id="GO:0003677">
    <property type="term" value="F:DNA binding"/>
    <property type="evidence" value="ECO:0007669"/>
    <property type="project" value="InterPro"/>
</dbReference>
<feature type="compositionally biased region" description="Acidic residues" evidence="6">
    <location>
        <begin position="91"/>
        <end position="100"/>
    </location>
</feature>
<dbReference type="InterPro" id="IPR035425">
    <property type="entry name" value="CENP-T/H4_C"/>
</dbReference>
<comment type="similarity">
    <text evidence="3">Belongs to the CENP-T/CNN1 family.</text>
</comment>
<dbReference type="OrthoDB" id="10071681at2759"/>
<feature type="compositionally biased region" description="Acidic residues" evidence="6">
    <location>
        <begin position="28"/>
        <end position="37"/>
    </location>
</feature>
<dbReference type="GO" id="GO:0000776">
    <property type="term" value="C:kinetochore"/>
    <property type="evidence" value="ECO:0007669"/>
    <property type="project" value="InterPro"/>
</dbReference>
<evidence type="ECO:0000313" key="8">
    <source>
        <dbReference type="EMBL" id="GBG25518.1"/>
    </source>
</evidence>
<evidence type="ECO:0000256" key="3">
    <source>
        <dbReference type="ARBA" id="ARBA00010137"/>
    </source>
</evidence>
<gene>
    <name evidence="8" type="ORF">FCC1311_017372</name>
</gene>
<dbReference type="PANTHER" id="PTHR46904:SF1">
    <property type="entry name" value="CENTROMERE PROTEIN T"/>
    <property type="match status" value="1"/>
</dbReference>
<evidence type="ECO:0000256" key="4">
    <source>
        <dbReference type="ARBA" id="ARBA00022454"/>
    </source>
</evidence>